<name>A0A1H8V250_9GAMM</name>
<keyword evidence="1" id="KW-1133">Transmembrane helix</keyword>
<evidence type="ECO:0000256" key="1">
    <source>
        <dbReference type="SAM" id="Phobius"/>
    </source>
</evidence>
<dbReference type="Proteomes" id="UP000199657">
    <property type="component" value="Unassembled WGS sequence"/>
</dbReference>
<feature type="transmembrane region" description="Helical" evidence="1">
    <location>
        <begin position="82"/>
        <end position="101"/>
    </location>
</feature>
<dbReference type="RefSeq" id="WP_171909954.1">
    <property type="nucleotide sequence ID" value="NZ_FOEG01000009.1"/>
</dbReference>
<accession>A0A1H8V250</accession>
<feature type="transmembrane region" description="Helical" evidence="1">
    <location>
        <begin position="14"/>
        <end position="33"/>
    </location>
</feature>
<keyword evidence="1" id="KW-0472">Membrane</keyword>
<evidence type="ECO:0000313" key="3">
    <source>
        <dbReference type="Proteomes" id="UP000199657"/>
    </source>
</evidence>
<keyword evidence="1" id="KW-0812">Transmembrane</keyword>
<dbReference type="AlphaFoldDB" id="A0A1H8V250"/>
<proteinExistence type="predicted"/>
<sequence>MVFGKHEGGPRQRAVAGVGVALGVLAGLVVLLAGPWYQLGWVDVGTAFTMIEYGAWIGLAAAVCGFAVILAALVARNRARALVGLVALVFGLGAASGHLTIQHRADSAPPIHDITTDTDDVPAFVALVDAREAAPNAVDHPGEDVIAQQQEAYPDLESRRYGASMDAVFDAAEEAARVMQWRIEEADRDDGRIEAVATTMWFGFQDDVVVRLREEDDGVVVDVRSASRLGRSDLGANAERIREYLAALDARFAGED</sequence>
<evidence type="ECO:0000313" key="2">
    <source>
        <dbReference type="EMBL" id="SEP09499.1"/>
    </source>
</evidence>
<organism evidence="2 3">
    <name type="scientific">Aquisalimonas asiatica</name>
    <dbReference type="NCBI Taxonomy" id="406100"/>
    <lineage>
        <taxon>Bacteria</taxon>
        <taxon>Pseudomonadati</taxon>
        <taxon>Pseudomonadota</taxon>
        <taxon>Gammaproteobacteria</taxon>
        <taxon>Chromatiales</taxon>
        <taxon>Ectothiorhodospiraceae</taxon>
        <taxon>Aquisalimonas</taxon>
    </lineage>
</organism>
<dbReference type="EMBL" id="FOEG01000009">
    <property type="protein sequence ID" value="SEP09499.1"/>
    <property type="molecule type" value="Genomic_DNA"/>
</dbReference>
<gene>
    <name evidence="2" type="ORF">SAMN04488052_10977</name>
</gene>
<dbReference type="Pfam" id="PF07386">
    <property type="entry name" value="DUF1499"/>
    <property type="match status" value="1"/>
</dbReference>
<feature type="transmembrane region" description="Helical" evidence="1">
    <location>
        <begin position="53"/>
        <end position="75"/>
    </location>
</feature>
<dbReference type="STRING" id="406100.SAMN04488052_10977"/>
<protein>
    <submittedName>
        <fullName evidence="2">Uncharacterized conserved protein, DUF1499 family</fullName>
    </submittedName>
</protein>
<dbReference type="InterPro" id="IPR010865">
    <property type="entry name" value="DUF1499"/>
</dbReference>
<keyword evidence="3" id="KW-1185">Reference proteome</keyword>
<reference evidence="2 3" key="1">
    <citation type="submission" date="2016-10" db="EMBL/GenBank/DDBJ databases">
        <authorList>
            <person name="de Groot N.N."/>
        </authorList>
    </citation>
    <scope>NUCLEOTIDE SEQUENCE [LARGE SCALE GENOMIC DNA]</scope>
    <source>
        <strain evidence="2 3">CGMCC 1.6291</strain>
    </source>
</reference>